<protein>
    <submittedName>
        <fullName evidence="1">Uncharacterized protein</fullName>
    </submittedName>
</protein>
<proteinExistence type="predicted"/>
<dbReference type="EMBL" id="CP098740">
    <property type="protein sequence ID" value="UZK52904.1"/>
    <property type="molecule type" value="Genomic_DNA"/>
</dbReference>
<dbReference type="Proteomes" id="UP001164963">
    <property type="component" value="Chromosome"/>
</dbReference>
<evidence type="ECO:0000313" key="1">
    <source>
        <dbReference type="EMBL" id="UZK52904.1"/>
    </source>
</evidence>
<sequence length="71" mass="7448">MPLGEPRLVREVHADLTEAHPERGTSVQVVRNTLETLVKRGVVGKGIQKGTAMYTATAPVASEGDEPPAAG</sequence>
<organism evidence="1 2">
    <name type="scientific">Streptomyces drozdowiczii</name>
    <dbReference type="NCBI Taxonomy" id="202862"/>
    <lineage>
        <taxon>Bacteria</taxon>
        <taxon>Bacillati</taxon>
        <taxon>Actinomycetota</taxon>
        <taxon>Actinomycetes</taxon>
        <taxon>Kitasatosporales</taxon>
        <taxon>Streptomycetaceae</taxon>
        <taxon>Streptomyces</taxon>
    </lineage>
</organism>
<keyword evidence="2" id="KW-1185">Reference proteome</keyword>
<dbReference type="RefSeq" id="WP_265538519.1">
    <property type="nucleotide sequence ID" value="NZ_CP098740.1"/>
</dbReference>
<name>A0ABY6PLQ0_9ACTN</name>
<evidence type="ECO:0000313" key="2">
    <source>
        <dbReference type="Proteomes" id="UP001164963"/>
    </source>
</evidence>
<accession>A0ABY6PLQ0</accession>
<gene>
    <name evidence="1" type="ORF">NEH16_01150</name>
</gene>
<reference evidence="1" key="1">
    <citation type="journal article" date="2022" name="Front. Microbiol.">
        <title>Mirubactin C rescues the lethal effect of cell wall biosynthesis mutations in Bacillus subtilis.</title>
        <authorList>
            <person name="Kepplinger B."/>
            <person name="Wen X."/>
            <person name="Tyler A.R."/>
            <person name="Kim B.Y."/>
            <person name="Brown J."/>
            <person name="Banks P."/>
            <person name="Dashti Y."/>
            <person name="Mackenzie E.S."/>
            <person name="Wills C."/>
            <person name="Kawai Y."/>
            <person name="Waldron K.J."/>
            <person name="Allenby N.E.E."/>
            <person name="Wu L.J."/>
            <person name="Hall M.J."/>
            <person name="Errington J."/>
        </authorList>
    </citation>
    <scope>NUCLEOTIDE SEQUENCE</scope>
    <source>
        <strain evidence="1">MDA8-470</strain>
    </source>
</reference>